<protein>
    <submittedName>
        <fullName evidence="3 4">Uncharacterized protein</fullName>
    </submittedName>
</protein>
<dbReference type="Proteomes" id="UP000050791">
    <property type="component" value="Unassembled WGS sequence"/>
</dbReference>
<reference evidence="3 4" key="1">
    <citation type="submission" date="2023-11" db="UniProtKB">
        <authorList>
            <consortium name="WormBaseParasite"/>
        </authorList>
    </citation>
    <scope>IDENTIFICATION</scope>
</reference>
<evidence type="ECO:0000313" key="3">
    <source>
        <dbReference type="WBParaSite" id="SMTH1_103650.3"/>
    </source>
</evidence>
<accession>A0AA85ASA5</accession>
<organism evidence="2 3">
    <name type="scientific">Schistosoma mattheei</name>
    <dbReference type="NCBI Taxonomy" id="31246"/>
    <lineage>
        <taxon>Eukaryota</taxon>
        <taxon>Metazoa</taxon>
        <taxon>Spiralia</taxon>
        <taxon>Lophotrochozoa</taxon>
        <taxon>Platyhelminthes</taxon>
        <taxon>Trematoda</taxon>
        <taxon>Digenea</taxon>
        <taxon>Strigeidida</taxon>
        <taxon>Schistosomatoidea</taxon>
        <taxon>Schistosomatidae</taxon>
        <taxon>Schistosoma</taxon>
    </lineage>
</organism>
<dbReference type="WBParaSite" id="SMTH1_103650.3">
    <property type="protein sequence ID" value="SMTH1_103650.3"/>
    <property type="gene ID" value="SMTH1_103650"/>
</dbReference>
<dbReference type="AlphaFoldDB" id="A0AA85ASA5"/>
<name>A0AA85ASA5_9TREM</name>
<dbReference type="WBParaSite" id="SMTH1_103650.4">
    <property type="protein sequence ID" value="SMTH1_103650.4"/>
    <property type="gene ID" value="SMTH1_103650"/>
</dbReference>
<evidence type="ECO:0000313" key="4">
    <source>
        <dbReference type="WBParaSite" id="SMTH1_103650.4"/>
    </source>
</evidence>
<evidence type="ECO:0000313" key="2">
    <source>
        <dbReference type="Proteomes" id="UP000050791"/>
    </source>
</evidence>
<keyword evidence="1" id="KW-0732">Signal</keyword>
<evidence type="ECO:0000256" key="1">
    <source>
        <dbReference type="SAM" id="SignalP"/>
    </source>
</evidence>
<sequence>MLTKFILIFVSVFIGIVTFDSCQGQRDAPRYFHNTNTTIKHPTTHVMQKETHHTATTAAAAAKTTARHYHVTSTPRYYTTPRTALHTAHPTRKTTHHTAPTAAAAAKTTARHYHVTSTPSHTTKAIQKKCLKKMKPNEFFSFILLEEINKGKQHAVQCFQVFHGGLASIDSWFQSV</sequence>
<proteinExistence type="predicted"/>
<feature type="chain" id="PRO_5041630346" evidence="1">
    <location>
        <begin position="25"/>
        <end position="176"/>
    </location>
</feature>
<feature type="signal peptide" evidence="1">
    <location>
        <begin position="1"/>
        <end position="24"/>
    </location>
</feature>